<dbReference type="Proteomes" id="UP001315278">
    <property type="component" value="Unassembled WGS sequence"/>
</dbReference>
<name>A0ABS5FF92_9BRAD</name>
<evidence type="ECO:0008006" key="3">
    <source>
        <dbReference type="Google" id="ProtNLM"/>
    </source>
</evidence>
<comment type="caution">
    <text evidence="1">The sequence shown here is derived from an EMBL/GenBank/DDBJ whole genome shotgun (WGS) entry which is preliminary data.</text>
</comment>
<dbReference type="RefSeq" id="WP_212393472.1">
    <property type="nucleotide sequence ID" value="NZ_JAFCJH010000006.1"/>
</dbReference>
<evidence type="ECO:0000313" key="2">
    <source>
        <dbReference type="Proteomes" id="UP001315278"/>
    </source>
</evidence>
<dbReference type="EMBL" id="JAFCJH010000006">
    <property type="protein sequence ID" value="MBR0795402.1"/>
    <property type="molecule type" value="Genomic_DNA"/>
</dbReference>
<keyword evidence="2" id="KW-1185">Reference proteome</keyword>
<reference evidence="2" key="1">
    <citation type="journal article" date="2021" name="ISME J.">
        <title>Evolutionary origin and ecological implication of a unique nif island in free-living Bradyrhizobium lineages.</title>
        <authorList>
            <person name="Tao J."/>
        </authorList>
    </citation>
    <scope>NUCLEOTIDE SEQUENCE [LARGE SCALE GENOMIC DNA]</scope>
    <source>
        <strain evidence="2">SZCCT0434</strain>
    </source>
</reference>
<protein>
    <recommendedName>
        <fullName evidence="3">RidA family protein</fullName>
    </recommendedName>
</protein>
<proteinExistence type="predicted"/>
<gene>
    <name evidence="1" type="ORF">JQ615_08375</name>
</gene>
<accession>A0ABS5FF92</accession>
<evidence type="ECO:0000313" key="1">
    <source>
        <dbReference type="EMBL" id="MBR0795402.1"/>
    </source>
</evidence>
<sequence length="249" mass="27302">MTHTVEAPDSGYRFMPGVSQYSCGIAALSGFAIERVRFSEPVPLTAGFARIAEIIKAAGRPLTAFGACELRSPAPFTEDGFKAFNATYIKTLIEWGVMRDGVNPVARSNVCPRINPPAEPSFHAFSYTVPATEAPDSFVVAGSGESVEGKANYRDHVVAPGDTGPGGMLAKAKFVLDEMERRMRAFGGAWADTTAVQLYTVYDVYPVLERELGRRGVLHNGLTWHFDRPPVIGLDYEMDCRRVHRERVV</sequence>
<organism evidence="1 2">
    <name type="scientific">Bradyrhizobium jicamae</name>
    <dbReference type="NCBI Taxonomy" id="280332"/>
    <lineage>
        <taxon>Bacteria</taxon>
        <taxon>Pseudomonadati</taxon>
        <taxon>Pseudomonadota</taxon>
        <taxon>Alphaproteobacteria</taxon>
        <taxon>Hyphomicrobiales</taxon>
        <taxon>Nitrobacteraceae</taxon>
        <taxon>Bradyrhizobium</taxon>
    </lineage>
</organism>